<evidence type="ECO:0000256" key="3">
    <source>
        <dbReference type="ARBA" id="ARBA00022475"/>
    </source>
</evidence>
<dbReference type="AlphaFoldDB" id="A0AAV1C715"/>
<comment type="subcellular location">
    <subcellularLocation>
        <location evidence="1">Cell membrane</location>
    </subcellularLocation>
    <subcellularLocation>
        <location evidence="2">Cytoplasm</location>
        <location evidence="2">Cytosol</location>
    </subcellularLocation>
</comment>
<evidence type="ECO:0000256" key="6">
    <source>
        <dbReference type="ARBA" id="ARBA00034482"/>
    </source>
</evidence>
<dbReference type="EMBL" id="OX459118">
    <property type="protein sequence ID" value="CAI9091192.1"/>
    <property type="molecule type" value="Genomic_DNA"/>
</dbReference>
<gene>
    <name evidence="7" type="ORF">OLC1_LOCUS3181</name>
</gene>
<evidence type="ECO:0000256" key="5">
    <source>
        <dbReference type="ARBA" id="ARBA00023136"/>
    </source>
</evidence>
<reference evidence="7" key="1">
    <citation type="submission" date="2023-03" db="EMBL/GenBank/DDBJ databases">
        <authorList>
            <person name="Julca I."/>
        </authorList>
    </citation>
    <scope>NUCLEOTIDE SEQUENCE</scope>
</reference>
<dbReference type="Pfam" id="PF09790">
    <property type="entry name" value="Hyccin"/>
    <property type="match status" value="1"/>
</dbReference>
<keyword evidence="8" id="KW-1185">Reference proteome</keyword>
<dbReference type="PANTHER" id="PTHR31220">
    <property type="entry name" value="HYCCIN RELATED"/>
    <property type="match status" value="1"/>
</dbReference>
<keyword evidence="4" id="KW-0963">Cytoplasm</keyword>
<evidence type="ECO:0000256" key="2">
    <source>
        <dbReference type="ARBA" id="ARBA00004514"/>
    </source>
</evidence>
<evidence type="ECO:0000313" key="8">
    <source>
        <dbReference type="Proteomes" id="UP001161247"/>
    </source>
</evidence>
<dbReference type="GO" id="GO:0005886">
    <property type="term" value="C:plasma membrane"/>
    <property type="evidence" value="ECO:0007669"/>
    <property type="project" value="UniProtKB-SubCell"/>
</dbReference>
<protein>
    <submittedName>
        <fullName evidence="7">OLC1v1026152C1</fullName>
    </submittedName>
</protein>
<evidence type="ECO:0000256" key="4">
    <source>
        <dbReference type="ARBA" id="ARBA00022490"/>
    </source>
</evidence>
<dbReference type="GO" id="GO:0046854">
    <property type="term" value="P:phosphatidylinositol phosphate biosynthetic process"/>
    <property type="evidence" value="ECO:0007669"/>
    <property type="project" value="TreeGrafter"/>
</dbReference>
<name>A0AAV1C715_OLDCO</name>
<dbReference type="GO" id="GO:0005829">
    <property type="term" value="C:cytosol"/>
    <property type="evidence" value="ECO:0007669"/>
    <property type="project" value="UniProtKB-SubCell"/>
</dbReference>
<dbReference type="InterPro" id="IPR018619">
    <property type="entry name" value="Hyccin"/>
</dbReference>
<comment type="similarity">
    <text evidence="6">Belongs to the Hyccin family.</text>
</comment>
<evidence type="ECO:0000313" key="7">
    <source>
        <dbReference type="EMBL" id="CAI9091192.1"/>
    </source>
</evidence>
<sequence length="178" mass="19912">MGISLAGNGKQIYRYHCGLASTGVCCGRARIVGVALELYYSKISEMPMDSKIEFYEFFGIWVGEFGNNYDQTGIDNLQDGQNKNRNSRGGRINLPWELLQPILRFLGHCLMGPEQVENKELREAASNACRALYSRSLHDINSKSILVTGSLLKLVKMSEELTDSFDHTEIAQTNVISL</sequence>
<keyword evidence="5" id="KW-0472">Membrane</keyword>
<keyword evidence="3" id="KW-1003">Cell membrane</keyword>
<dbReference type="GO" id="GO:0072659">
    <property type="term" value="P:protein localization to plasma membrane"/>
    <property type="evidence" value="ECO:0007669"/>
    <property type="project" value="TreeGrafter"/>
</dbReference>
<proteinExistence type="inferred from homology"/>
<dbReference type="PANTHER" id="PTHR31220:SF10">
    <property type="entry name" value="HYCCIN"/>
    <property type="match status" value="1"/>
</dbReference>
<dbReference type="Proteomes" id="UP001161247">
    <property type="component" value="Chromosome 1"/>
</dbReference>
<evidence type="ECO:0000256" key="1">
    <source>
        <dbReference type="ARBA" id="ARBA00004236"/>
    </source>
</evidence>
<accession>A0AAV1C715</accession>
<organism evidence="7 8">
    <name type="scientific">Oldenlandia corymbosa var. corymbosa</name>
    <dbReference type="NCBI Taxonomy" id="529605"/>
    <lineage>
        <taxon>Eukaryota</taxon>
        <taxon>Viridiplantae</taxon>
        <taxon>Streptophyta</taxon>
        <taxon>Embryophyta</taxon>
        <taxon>Tracheophyta</taxon>
        <taxon>Spermatophyta</taxon>
        <taxon>Magnoliopsida</taxon>
        <taxon>eudicotyledons</taxon>
        <taxon>Gunneridae</taxon>
        <taxon>Pentapetalae</taxon>
        <taxon>asterids</taxon>
        <taxon>lamiids</taxon>
        <taxon>Gentianales</taxon>
        <taxon>Rubiaceae</taxon>
        <taxon>Rubioideae</taxon>
        <taxon>Spermacoceae</taxon>
        <taxon>Hedyotis-Oldenlandia complex</taxon>
        <taxon>Oldenlandia</taxon>
    </lineage>
</organism>